<keyword evidence="1" id="KW-0812">Transmembrane</keyword>
<evidence type="ECO:0000313" key="3">
    <source>
        <dbReference type="Proteomes" id="UP000013520"/>
    </source>
</evidence>
<dbReference type="KEGG" id="dgi:Desgi_3957"/>
<dbReference type="HOGENOM" id="CLU_203925_0_0_9"/>
<accession>R4KKQ0</accession>
<dbReference type="STRING" id="767817.Desgi_3957"/>
<name>R4KKQ0_9FIRM</name>
<dbReference type="AlphaFoldDB" id="R4KKQ0"/>
<sequence length="58" mass="6277">MQGITTSWIVIGLGVIVSLIGWYVGGYWGAGILGFGLAHILLGALDMFRPTVRTEDRQ</sequence>
<keyword evidence="1" id="KW-0472">Membrane</keyword>
<feature type="transmembrane region" description="Helical" evidence="1">
    <location>
        <begin position="30"/>
        <end position="48"/>
    </location>
</feature>
<dbReference type="RefSeq" id="WP_006523858.1">
    <property type="nucleotide sequence ID" value="NC_021184.1"/>
</dbReference>
<proteinExistence type="predicted"/>
<protein>
    <submittedName>
        <fullName evidence="2">Uncharacterized protein</fullName>
    </submittedName>
</protein>
<organism evidence="2 3">
    <name type="scientific">Desulfoscipio gibsoniae DSM 7213</name>
    <dbReference type="NCBI Taxonomy" id="767817"/>
    <lineage>
        <taxon>Bacteria</taxon>
        <taxon>Bacillati</taxon>
        <taxon>Bacillota</taxon>
        <taxon>Clostridia</taxon>
        <taxon>Eubacteriales</taxon>
        <taxon>Desulfallaceae</taxon>
        <taxon>Desulfoscipio</taxon>
    </lineage>
</organism>
<reference evidence="2 3" key="1">
    <citation type="submission" date="2012-01" db="EMBL/GenBank/DDBJ databases">
        <title>Complete sequence of Desulfotomaculum gibsoniae DSM 7213.</title>
        <authorList>
            <consortium name="US DOE Joint Genome Institute"/>
            <person name="Lucas S."/>
            <person name="Han J."/>
            <person name="Lapidus A."/>
            <person name="Cheng J.-F."/>
            <person name="Goodwin L."/>
            <person name="Pitluck S."/>
            <person name="Peters L."/>
            <person name="Ovchinnikova G."/>
            <person name="Teshima H."/>
            <person name="Detter J.C."/>
            <person name="Han C."/>
            <person name="Tapia R."/>
            <person name="Land M."/>
            <person name="Hauser L."/>
            <person name="Kyrpides N."/>
            <person name="Ivanova N."/>
            <person name="Pagani I."/>
            <person name="Parshina S."/>
            <person name="Plugge C."/>
            <person name="Muyzer G."/>
            <person name="Kuever J."/>
            <person name="Ivanova A."/>
            <person name="Nazina T."/>
            <person name="Klenk H.-P."/>
            <person name="Brambilla E."/>
            <person name="Spring S."/>
            <person name="Stams A.F."/>
            <person name="Woyke T."/>
        </authorList>
    </citation>
    <scope>NUCLEOTIDE SEQUENCE [LARGE SCALE GENOMIC DNA]</scope>
    <source>
        <strain evidence="2 3">DSM 7213</strain>
    </source>
</reference>
<evidence type="ECO:0000313" key="2">
    <source>
        <dbReference type="EMBL" id="AGL03239.1"/>
    </source>
</evidence>
<dbReference type="EMBL" id="CP003273">
    <property type="protein sequence ID" value="AGL03239.1"/>
    <property type="molecule type" value="Genomic_DNA"/>
</dbReference>
<keyword evidence="1" id="KW-1133">Transmembrane helix</keyword>
<dbReference type="OrthoDB" id="1756838at2"/>
<feature type="transmembrane region" description="Helical" evidence="1">
    <location>
        <begin position="7"/>
        <end position="24"/>
    </location>
</feature>
<evidence type="ECO:0000256" key="1">
    <source>
        <dbReference type="SAM" id="Phobius"/>
    </source>
</evidence>
<dbReference type="Proteomes" id="UP000013520">
    <property type="component" value="Chromosome"/>
</dbReference>
<keyword evidence="3" id="KW-1185">Reference proteome</keyword>
<gene>
    <name evidence="2" type="ORF">Desgi_3957</name>
</gene>
<dbReference type="eggNOG" id="ENOG5033EDM">
    <property type="taxonomic scope" value="Bacteria"/>
</dbReference>